<feature type="transmembrane region" description="Helical" evidence="11">
    <location>
        <begin position="65"/>
        <end position="82"/>
    </location>
</feature>
<comment type="similarity">
    <text evidence="2">Belongs to the nucleotide-sugar transporter family. SLC35B subfamily.</text>
</comment>
<evidence type="ECO:0000256" key="1">
    <source>
        <dbReference type="ARBA" id="ARBA00004653"/>
    </source>
</evidence>
<dbReference type="GeneID" id="117570856"/>
<sequence length="400" mass="43932">MAGDSQAGSGNGNSGHSSVISINNDAQSATPISAARKSSASKPSPTQEMRILCFDLSYYNRTSQFLLSCAGVFILYILYGYLQELIFTVEGFKPYGWFLTLVQFGYYIGFGLVERRLEAYRLLGGNLWSVEPAPRCIPLRTYFVLAALTLGTMGLSNSSLGYLNYPTQVIFKCCKLIPVLVGSILIQGKRYGPLDFAAALSMCIGLAWFTLADSQMTPNFNPWGVAMISGALLCDAAIGNVQEKAMREHKAPSSEVVFYSYGLGFVYLFVIMLLTGNFFSGFAFCLAHPLETFGYGFLFSLSGYLGIQFVLALVRSSGAPLAATVTTARKAVTIAFSFVLFSKPFTVQYLWSGLIVVLGIYLNVYSKKNKLTFTDLQHRLSKLSARFSPRSPSRKFLIEV</sequence>
<reference evidence="13" key="1">
    <citation type="submission" date="2025-08" db="UniProtKB">
        <authorList>
            <consortium name="RefSeq"/>
        </authorList>
    </citation>
    <scope>IDENTIFICATION</scope>
    <source>
        <strain evidence="13">15112-1751.03</strain>
        <tissue evidence="13">Whole Adult</tissue>
    </source>
</reference>
<dbReference type="PANTHER" id="PTHR10778">
    <property type="entry name" value="SOLUTE CARRIER FAMILY 35 MEMBER B"/>
    <property type="match status" value="1"/>
</dbReference>
<dbReference type="RefSeq" id="XP_034108627.1">
    <property type="nucleotide sequence ID" value="XM_034252736.2"/>
</dbReference>
<evidence type="ECO:0000313" key="13">
    <source>
        <dbReference type="RefSeq" id="XP_034108627.1"/>
    </source>
</evidence>
<evidence type="ECO:0000256" key="5">
    <source>
        <dbReference type="ARBA" id="ARBA00022989"/>
    </source>
</evidence>
<evidence type="ECO:0000256" key="11">
    <source>
        <dbReference type="SAM" id="Phobius"/>
    </source>
</evidence>
<evidence type="ECO:0000256" key="4">
    <source>
        <dbReference type="ARBA" id="ARBA00022692"/>
    </source>
</evidence>
<accession>A0A6P8YRT1</accession>
<keyword evidence="4 11" id="KW-0812">Transmembrane</keyword>
<keyword evidence="6 11" id="KW-0472">Membrane</keyword>
<feature type="transmembrane region" description="Helical" evidence="11">
    <location>
        <begin position="262"/>
        <end position="287"/>
    </location>
</feature>
<feature type="region of interest" description="Disordered" evidence="10">
    <location>
        <begin position="1"/>
        <end position="21"/>
    </location>
</feature>
<feature type="transmembrane region" description="Helical" evidence="11">
    <location>
        <begin position="142"/>
        <end position="163"/>
    </location>
</feature>
<evidence type="ECO:0000256" key="6">
    <source>
        <dbReference type="ARBA" id="ARBA00023136"/>
    </source>
</evidence>
<organism evidence="12 13">
    <name type="scientific">Drosophila albomicans</name>
    <name type="common">Fruit fly</name>
    <dbReference type="NCBI Taxonomy" id="7291"/>
    <lineage>
        <taxon>Eukaryota</taxon>
        <taxon>Metazoa</taxon>
        <taxon>Ecdysozoa</taxon>
        <taxon>Arthropoda</taxon>
        <taxon>Hexapoda</taxon>
        <taxon>Insecta</taxon>
        <taxon>Pterygota</taxon>
        <taxon>Neoptera</taxon>
        <taxon>Endopterygota</taxon>
        <taxon>Diptera</taxon>
        <taxon>Brachycera</taxon>
        <taxon>Muscomorpha</taxon>
        <taxon>Ephydroidea</taxon>
        <taxon>Drosophilidae</taxon>
        <taxon>Drosophila</taxon>
    </lineage>
</organism>
<gene>
    <name evidence="13" type="primary">LOC117570856</name>
</gene>
<feature type="transmembrane region" description="Helical" evidence="11">
    <location>
        <begin position="293"/>
        <end position="314"/>
    </location>
</feature>
<evidence type="ECO:0000256" key="10">
    <source>
        <dbReference type="SAM" id="MobiDB-lite"/>
    </source>
</evidence>
<keyword evidence="12" id="KW-1185">Reference proteome</keyword>
<dbReference type="GO" id="GO:0046964">
    <property type="term" value="F:3'-phosphoadenosine 5'-phosphosulfate transmembrane transporter activity"/>
    <property type="evidence" value="ECO:0007669"/>
    <property type="project" value="TreeGrafter"/>
</dbReference>
<protein>
    <recommendedName>
        <fullName evidence="7">Adenosine 3'-phospho 5'-phosphosulfate transporter 2</fullName>
    </recommendedName>
    <alternativeName>
        <fullName evidence="8">PAPS transporter 2</fullName>
    </alternativeName>
    <alternativeName>
        <fullName evidence="9">Solute carrier family 35 member B3 homolog</fullName>
    </alternativeName>
</protein>
<name>A0A6P8YRT1_DROAB</name>
<evidence type="ECO:0000256" key="3">
    <source>
        <dbReference type="ARBA" id="ARBA00022448"/>
    </source>
</evidence>
<dbReference type="AlphaFoldDB" id="A0A6P8YRT1"/>
<dbReference type="Pfam" id="PF08449">
    <property type="entry name" value="UAA"/>
    <property type="match status" value="1"/>
</dbReference>
<proteinExistence type="inferred from homology"/>
<evidence type="ECO:0000256" key="9">
    <source>
        <dbReference type="ARBA" id="ARBA00042729"/>
    </source>
</evidence>
<evidence type="ECO:0000256" key="7">
    <source>
        <dbReference type="ARBA" id="ARBA00039669"/>
    </source>
</evidence>
<comment type="subcellular location">
    <subcellularLocation>
        <location evidence="1">Golgi apparatus membrane</location>
        <topology evidence="1">Multi-pass membrane protein</topology>
    </subcellularLocation>
</comment>
<dbReference type="CTD" id="39914"/>
<evidence type="ECO:0000256" key="2">
    <source>
        <dbReference type="ARBA" id="ARBA00010694"/>
    </source>
</evidence>
<feature type="transmembrane region" description="Helical" evidence="11">
    <location>
        <begin position="193"/>
        <end position="211"/>
    </location>
</feature>
<dbReference type="GO" id="GO:0005789">
    <property type="term" value="C:endoplasmic reticulum membrane"/>
    <property type="evidence" value="ECO:0007669"/>
    <property type="project" value="TreeGrafter"/>
</dbReference>
<dbReference type="Proteomes" id="UP000515160">
    <property type="component" value="Chromosome 3"/>
</dbReference>
<dbReference type="PANTHER" id="PTHR10778:SF8">
    <property type="entry name" value="ADENOSINE 3'-PHOSPHO 5'-PHOSPHOSULFATE TRANSPORTER 2"/>
    <property type="match status" value="1"/>
</dbReference>
<evidence type="ECO:0000313" key="12">
    <source>
        <dbReference type="Proteomes" id="UP000515160"/>
    </source>
</evidence>
<dbReference type="GO" id="GO:0000139">
    <property type="term" value="C:Golgi membrane"/>
    <property type="evidence" value="ECO:0007669"/>
    <property type="project" value="UniProtKB-SubCell"/>
</dbReference>
<dbReference type="OrthoDB" id="438495at2759"/>
<feature type="transmembrane region" description="Helical" evidence="11">
    <location>
        <begin position="169"/>
        <end position="186"/>
    </location>
</feature>
<keyword evidence="5 11" id="KW-1133">Transmembrane helix</keyword>
<dbReference type="InterPro" id="IPR013657">
    <property type="entry name" value="SCL35B1-4/HUT1"/>
</dbReference>
<evidence type="ECO:0000256" key="8">
    <source>
        <dbReference type="ARBA" id="ARBA00041866"/>
    </source>
</evidence>
<feature type="transmembrane region" description="Helical" evidence="11">
    <location>
        <begin position="347"/>
        <end position="365"/>
    </location>
</feature>
<keyword evidence="3" id="KW-0813">Transport</keyword>
<feature type="transmembrane region" description="Helical" evidence="11">
    <location>
        <begin position="94"/>
        <end position="113"/>
    </location>
</feature>